<dbReference type="Proteomes" id="UP001150062">
    <property type="component" value="Unassembled WGS sequence"/>
</dbReference>
<sequence length="100" mass="11188">MLLLLFCFISDEVGYQSWKWNVLIWFIGMGSTVIGSEGICVLQSALVEAGRETNIWRVLWFRPEGRGMDLLSGYSTFAMCCRPSPPNPLQGASYPTSAVY</sequence>
<keyword evidence="2" id="KW-1185">Reference proteome</keyword>
<organism evidence="1 2">
    <name type="scientific">Anaeramoeba flamelloides</name>
    <dbReference type="NCBI Taxonomy" id="1746091"/>
    <lineage>
        <taxon>Eukaryota</taxon>
        <taxon>Metamonada</taxon>
        <taxon>Anaeramoebidae</taxon>
        <taxon>Anaeramoeba</taxon>
    </lineage>
</organism>
<proteinExistence type="predicted"/>
<name>A0ABQ8YSJ8_9EUKA</name>
<evidence type="ECO:0000313" key="2">
    <source>
        <dbReference type="Proteomes" id="UP001150062"/>
    </source>
</evidence>
<gene>
    <name evidence="1" type="ORF">M0813_18538</name>
</gene>
<evidence type="ECO:0000313" key="1">
    <source>
        <dbReference type="EMBL" id="KAJ6247567.1"/>
    </source>
</evidence>
<dbReference type="EMBL" id="JAOAOG010000125">
    <property type="protein sequence ID" value="KAJ6247567.1"/>
    <property type="molecule type" value="Genomic_DNA"/>
</dbReference>
<comment type="caution">
    <text evidence="1">The sequence shown here is derived from an EMBL/GenBank/DDBJ whole genome shotgun (WGS) entry which is preliminary data.</text>
</comment>
<accession>A0ABQ8YSJ8</accession>
<protein>
    <submittedName>
        <fullName evidence="1">Uncharacterized protein</fullName>
    </submittedName>
</protein>
<reference evidence="1" key="1">
    <citation type="submission" date="2022-08" db="EMBL/GenBank/DDBJ databases">
        <title>Novel sulfate-reducing endosymbionts in the free-living metamonad Anaeramoeba.</title>
        <authorList>
            <person name="Jerlstrom-Hultqvist J."/>
            <person name="Cepicka I."/>
            <person name="Gallot-Lavallee L."/>
            <person name="Salas-Leiva D."/>
            <person name="Curtis B.A."/>
            <person name="Zahonova K."/>
            <person name="Pipaliya S."/>
            <person name="Dacks J."/>
            <person name="Roger A.J."/>
        </authorList>
    </citation>
    <scope>NUCLEOTIDE SEQUENCE</scope>
    <source>
        <strain evidence="1">Schooner1</strain>
    </source>
</reference>